<dbReference type="Gene3D" id="3.40.710.10">
    <property type="entry name" value="DD-peptidase/beta-lactamase superfamily"/>
    <property type="match status" value="1"/>
</dbReference>
<keyword evidence="3" id="KW-1185">Reference proteome</keyword>
<dbReference type="PANTHER" id="PTHR43319">
    <property type="entry name" value="BETA-LACTAMASE-RELATED"/>
    <property type="match status" value="1"/>
</dbReference>
<dbReference type="Pfam" id="PF00144">
    <property type="entry name" value="Beta-lactamase"/>
    <property type="match status" value="1"/>
</dbReference>
<dbReference type="InterPro" id="IPR052907">
    <property type="entry name" value="Beta-lactamase/esterase"/>
</dbReference>
<dbReference type="EMBL" id="JAVREM010000011">
    <property type="protein sequence ID" value="MDT0319176.1"/>
    <property type="molecule type" value="Genomic_DNA"/>
</dbReference>
<dbReference type="GO" id="GO:0016787">
    <property type="term" value="F:hydrolase activity"/>
    <property type="evidence" value="ECO:0007669"/>
    <property type="project" value="UniProtKB-KW"/>
</dbReference>
<dbReference type="EC" id="3.1.1.103" evidence="2"/>
<reference evidence="3" key="1">
    <citation type="submission" date="2023-07" db="EMBL/GenBank/DDBJ databases">
        <title>30 novel species of actinomycetes from the DSMZ collection.</title>
        <authorList>
            <person name="Nouioui I."/>
        </authorList>
    </citation>
    <scope>NUCLEOTIDE SEQUENCE [LARGE SCALE GENOMIC DNA]</scope>
    <source>
        <strain evidence="3">DSM 44918</strain>
    </source>
</reference>
<name>A0ABU2LNL7_9ACTN</name>
<dbReference type="SUPFAM" id="SSF56601">
    <property type="entry name" value="beta-lactamase/transpeptidase-like"/>
    <property type="match status" value="1"/>
</dbReference>
<keyword evidence="2" id="KW-0378">Hydrolase</keyword>
<evidence type="ECO:0000259" key="1">
    <source>
        <dbReference type="Pfam" id="PF00144"/>
    </source>
</evidence>
<dbReference type="PANTHER" id="PTHR43319:SF3">
    <property type="entry name" value="BETA-LACTAMASE-RELATED DOMAIN-CONTAINING PROTEIN"/>
    <property type="match status" value="1"/>
</dbReference>
<proteinExistence type="predicted"/>
<dbReference type="InterPro" id="IPR012338">
    <property type="entry name" value="Beta-lactam/transpept-like"/>
</dbReference>
<comment type="caution">
    <text evidence="2">The sequence shown here is derived from an EMBL/GenBank/DDBJ whole genome shotgun (WGS) entry which is preliminary data.</text>
</comment>
<organism evidence="2 3">
    <name type="scientific">Streptomyces millisiae</name>
    <dbReference type="NCBI Taxonomy" id="3075542"/>
    <lineage>
        <taxon>Bacteria</taxon>
        <taxon>Bacillati</taxon>
        <taxon>Actinomycetota</taxon>
        <taxon>Actinomycetes</taxon>
        <taxon>Kitasatosporales</taxon>
        <taxon>Streptomycetaceae</taxon>
        <taxon>Streptomyces</taxon>
    </lineage>
</organism>
<evidence type="ECO:0000313" key="2">
    <source>
        <dbReference type="EMBL" id="MDT0319176.1"/>
    </source>
</evidence>
<sequence length="370" mass="38137">MTTIETAVRGTVAPGYEPVREEFAALLAGEPGLAAQLAARVDGRQVVDLCGGPDLAGDSLLGVFSSTKGIAFLAVALLVQEGLLDLDREVRAYWPEFAAAGKAGVTVRELLGHRAGLVGVDGGFSPAEVADDAAIAERLAPQRPYWRPGAAFGYHSLTIGALAGELVRRVASVGLKDFHRSRFVEPYGVDFHLGVPEGEAGRVVDVLPPLPAAEPAEPVEPDSVSGIAYNLQHPTQVDLPALPNHPAVRAGGPASVGGFGSARGLAALYAAALDLLTPDTAAECAQPYSVGRDLVLDMERAYGLGFMVAVPYLGARAFGHDGAGGSMAFADPAAGLAFGYTRRRVPTPGGAGPDATRLAKTIRACAGSLR</sequence>
<dbReference type="RefSeq" id="WP_311598302.1">
    <property type="nucleotide sequence ID" value="NZ_JAVREM010000011.1"/>
</dbReference>
<protein>
    <submittedName>
        <fullName evidence="2">Serine hydrolase domain-containing protein</fullName>
        <ecNumber evidence="2">3.1.1.103</ecNumber>
    </submittedName>
</protein>
<dbReference type="Proteomes" id="UP001183420">
    <property type="component" value="Unassembled WGS sequence"/>
</dbReference>
<dbReference type="InterPro" id="IPR001466">
    <property type="entry name" value="Beta-lactam-related"/>
</dbReference>
<feature type="domain" description="Beta-lactamase-related" evidence="1">
    <location>
        <begin position="25"/>
        <end position="359"/>
    </location>
</feature>
<gene>
    <name evidence="2" type="ORF">RNC47_12600</name>
</gene>
<accession>A0ABU2LNL7</accession>
<evidence type="ECO:0000313" key="3">
    <source>
        <dbReference type="Proteomes" id="UP001183420"/>
    </source>
</evidence>